<feature type="region of interest" description="Disordered" evidence="4">
    <location>
        <begin position="1"/>
        <end position="21"/>
    </location>
</feature>
<gene>
    <name evidence="7" type="ORF">I8J32_012565</name>
</gene>
<dbReference type="GO" id="GO:0016757">
    <property type="term" value="F:glycosyltransferase activity"/>
    <property type="evidence" value="ECO:0007669"/>
    <property type="project" value="UniProtKB-KW"/>
</dbReference>
<dbReference type="KEGG" id="lsf:I8J32_012565"/>
<dbReference type="EMBL" id="CP071518">
    <property type="protein sequence ID" value="QSX77578.1"/>
    <property type="molecule type" value="Genomic_DNA"/>
</dbReference>
<evidence type="ECO:0000256" key="2">
    <source>
        <dbReference type="ARBA" id="ARBA00022676"/>
    </source>
</evidence>
<evidence type="ECO:0000313" key="7">
    <source>
        <dbReference type="EMBL" id="QSX77578.1"/>
    </source>
</evidence>
<feature type="transmembrane region" description="Helical" evidence="5">
    <location>
        <begin position="90"/>
        <end position="115"/>
    </location>
</feature>
<dbReference type="InterPro" id="IPR001173">
    <property type="entry name" value="Glyco_trans_2-like"/>
</dbReference>
<feature type="transmembrane region" description="Helical" evidence="5">
    <location>
        <begin position="380"/>
        <end position="403"/>
    </location>
</feature>
<dbReference type="Proteomes" id="UP000639274">
    <property type="component" value="Chromosome"/>
</dbReference>
<evidence type="ECO:0000256" key="1">
    <source>
        <dbReference type="ARBA" id="ARBA00006739"/>
    </source>
</evidence>
<organism evidence="7 8">
    <name type="scientific">Agrilutibacter solisilvae</name>
    <dbReference type="NCBI Taxonomy" id="2763317"/>
    <lineage>
        <taxon>Bacteria</taxon>
        <taxon>Pseudomonadati</taxon>
        <taxon>Pseudomonadota</taxon>
        <taxon>Gammaproteobacteria</taxon>
        <taxon>Lysobacterales</taxon>
        <taxon>Lysobacteraceae</taxon>
        <taxon>Agrilutibacter</taxon>
    </lineage>
</organism>
<evidence type="ECO:0000256" key="5">
    <source>
        <dbReference type="SAM" id="Phobius"/>
    </source>
</evidence>
<evidence type="ECO:0000256" key="3">
    <source>
        <dbReference type="ARBA" id="ARBA00022679"/>
    </source>
</evidence>
<keyword evidence="5" id="KW-1133">Transmembrane helix</keyword>
<keyword evidence="5" id="KW-0812">Transmembrane</keyword>
<dbReference type="PANTHER" id="PTHR43630">
    <property type="entry name" value="POLY-BETA-1,6-N-ACETYL-D-GLUCOSAMINE SYNTHASE"/>
    <property type="match status" value="1"/>
</dbReference>
<proteinExistence type="inferred from homology"/>
<evidence type="ECO:0000256" key="4">
    <source>
        <dbReference type="SAM" id="MobiDB-lite"/>
    </source>
</evidence>
<feature type="transmembrane region" description="Helical" evidence="5">
    <location>
        <begin position="57"/>
        <end position="78"/>
    </location>
</feature>
<dbReference type="Pfam" id="PF00535">
    <property type="entry name" value="Glycos_transf_2"/>
    <property type="match status" value="1"/>
</dbReference>
<dbReference type="SUPFAM" id="SSF53448">
    <property type="entry name" value="Nucleotide-diphospho-sugar transferases"/>
    <property type="match status" value="1"/>
</dbReference>
<feature type="transmembrane region" description="Helical" evidence="5">
    <location>
        <begin position="409"/>
        <end position="432"/>
    </location>
</feature>
<dbReference type="Gene3D" id="3.90.550.10">
    <property type="entry name" value="Spore Coat Polysaccharide Biosynthesis Protein SpsA, Chain A"/>
    <property type="match status" value="1"/>
</dbReference>
<evidence type="ECO:0000313" key="8">
    <source>
        <dbReference type="Proteomes" id="UP000639274"/>
    </source>
</evidence>
<keyword evidence="3" id="KW-0808">Transferase</keyword>
<dbReference type="CDD" id="cd06423">
    <property type="entry name" value="CESA_like"/>
    <property type="match status" value="1"/>
</dbReference>
<evidence type="ECO:0000259" key="6">
    <source>
        <dbReference type="Pfam" id="PF00535"/>
    </source>
</evidence>
<feature type="transmembrane region" description="Helical" evidence="5">
    <location>
        <begin position="453"/>
        <end position="473"/>
    </location>
</feature>
<dbReference type="AlphaFoldDB" id="A0A974XXP0"/>
<comment type="similarity">
    <text evidence="1">Belongs to the glycosyltransferase 2 family.</text>
</comment>
<accession>A0A974XXP0</accession>
<reference evidence="7 8" key="1">
    <citation type="submission" date="2021-03" db="EMBL/GenBank/DDBJ databases">
        <title>Lysobacter sp. nov. isolated from soil of gangwondo yeongwol, south Korea.</title>
        <authorList>
            <person name="Kim K.R."/>
            <person name="Kim K.H."/>
            <person name="Jeon C.O."/>
        </authorList>
    </citation>
    <scope>NUCLEOTIDE SEQUENCE [LARGE SCALE GENOMIC DNA]</scope>
    <source>
        <strain evidence="7 8">R19</strain>
    </source>
</reference>
<dbReference type="PANTHER" id="PTHR43630:SF1">
    <property type="entry name" value="POLY-BETA-1,6-N-ACETYL-D-GLUCOSAMINE SYNTHASE"/>
    <property type="match status" value="1"/>
</dbReference>
<feature type="domain" description="Glycosyltransferase 2-like" evidence="6">
    <location>
        <begin position="131"/>
        <end position="306"/>
    </location>
</feature>
<keyword evidence="8" id="KW-1185">Reference proteome</keyword>
<keyword evidence="2" id="KW-0328">Glycosyltransferase</keyword>
<dbReference type="InterPro" id="IPR029044">
    <property type="entry name" value="Nucleotide-diphossugar_trans"/>
</dbReference>
<sequence>MGVTPRSHGPEPRPVPVPEFDPSDYFSPSTPSAPGLEHIAAPPVASRRIYLPVPVKYALAVLLGIAWAAFSVWLSLPWVDSLGRIIGRPAAWFVIAFIAYVPGFMNAFLATTILLDRRPARRLLDHYPPLTILVACYNEADAIADTVRSLAGQDYLGECEILILDDGSSDDTVAQVHAAIARFPARRNHRFHVVTHERNRGKASVLNDGLARAQHAIVLTVDADCWVYEDAVRHLVERYMADPPGTRAVAGCVLARNSRFNWLTRMQEWDYFHGIAAVKRMQSMYHGTLVAQGAFSLYDRDTLREVGGWPQCVGEDIVASWALLARGYRIGYCEDAIAFTHVPVKLAQFARQRQRWSRGLIEAFLTHPGLLVKPRMTVLFIWWNLLFLPLDLVYTFAFIPGLVLALFGIYWLAGPMTLLVLPLAVLWNMVIFRVQHRMFKRQDLNVRRNTAGFVLYVFVYTMLLQPICVWGYATELLGVRKRWGTK</sequence>
<name>A0A974XXP0_9GAMM</name>
<keyword evidence="5" id="KW-0472">Membrane</keyword>
<protein>
    <submittedName>
        <fullName evidence="7">Glycosyltransferase family 2 protein</fullName>
    </submittedName>
</protein>